<dbReference type="InterPro" id="IPR007235">
    <property type="entry name" value="Glyco_trans_28_C"/>
</dbReference>
<dbReference type="InterPro" id="IPR050519">
    <property type="entry name" value="Glycosyltransf_28_UgtP"/>
</dbReference>
<accession>A0ABU6GVT6</accession>
<organism evidence="7 8">
    <name type="scientific">Paenibacillus dokdonensis</name>
    <dbReference type="NCBI Taxonomy" id="2567944"/>
    <lineage>
        <taxon>Bacteria</taxon>
        <taxon>Bacillati</taxon>
        <taxon>Bacillota</taxon>
        <taxon>Bacilli</taxon>
        <taxon>Bacillales</taxon>
        <taxon>Paenibacillaceae</taxon>
        <taxon>Paenibacillus</taxon>
    </lineage>
</organism>
<evidence type="ECO:0000256" key="4">
    <source>
        <dbReference type="ARBA" id="ARBA00022679"/>
    </source>
</evidence>
<dbReference type="Pfam" id="PF04101">
    <property type="entry name" value="Glyco_tran_28_C"/>
    <property type="match status" value="1"/>
</dbReference>
<dbReference type="Proteomes" id="UP001344632">
    <property type="component" value="Unassembled WGS sequence"/>
</dbReference>
<dbReference type="RefSeq" id="WP_326090261.1">
    <property type="nucleotide sequence ID" value="NZ_JARLKZ010000016.1"/>
</dbReference>
<evidence type="ECO:0000313" key="8">
    <source>
        <dbReference type="Proteomes" id="UP001344632"/>
    </source>
</evidence>
<sequence length="387" mass="43568">MYIRHPRILILTAGYGEGHLQVSRALEHSFRANYVKDVEIIDLMKEAHPIINSVSSKLYQMSTFSSQFGFDYYGWSYYATRDNNPVGSVNRYLNALGKRKIQEMIEDSRPDAIINTFPFGAVTEMGRDFSIPTSTVITDYTLHSRWIHPDTDKYYVATEDLKDQLIRYQGAAPESVSVTGIPVRSTFYEGSIASFPIQMESRPIKNSVLIMAASFTIFHHIVELVRTLLEKGNCEIALVCGRHEKMILKLSSLFTDQPDVRIFGYVEHMPELMAGSSCIVTKAGGITLTEAVVSGLPVFIYKPFGGQERENALYFTNNGLAEIAYEARELGEQICTFLKEPAVSDQIRNRMASLCKGEAAELIVKDILTTLQDKRSLNKTTQFVAHK</sequence>
<feature type="domain" description="Glycosyl transferase family 28 C-terminal" evidence="5">
    <location>
        <begin position="215"/>
        <end position="353"/>
    </location>
</feature>
<keyword evidence="8" id="KW-1185">Reference proteome</keyword>
<name>A0ABU6GVT6_9BACL</name>
<dbReference type="EMBL" id="JARLKZ010000016">
    <property type="protein sequence ID" value="MEC0242486.1"/>
    <property type="molecule type" value="Genomic_DNA"/>
</dbReference>
<comment type="caution">
    <text evidence="7">The sequence shown here is derived from an EMBL/GenBank/DDBJ whole genome shotgun (WGS) entry which is preliminary data.</text>
</comment>
<evidence type="ECO:0000259" key="5">
    <source>
        <dbReference type="Pfam" id="PF04101"/>
    </source>
</evidence>
<comment type="subcellular location">
    <subcellularLocation>
        <location evidence="1">Membrane</location>
    </subcellularLocation>
</comment>
<keyword evidence="3" id="KW-0328">Glycosyltransferase</keyword>
<dbReference type="Pfam" id="PF06925">
    <property type="entry name" value="MGDG_synth"/>
    <property type="match status" value="1"/>
</dbReference>
<evidence type="ECO:0000256" key="3">
    <source>
        <dbReference type="ARBA" id="ARBA00022676"/>
    </source>
</evidence>
<dbReference type="PANTHER" id="PTHR43025:SF3">
    <property type="entry name" value="MONOGALACTOSYLDIACYLGLYCEROL SYNTHASE 1, CHLOROPLASTIC"/>
    <property type="match status" value="1"/>
</dbReference>
<evidence type="ECO:0000313" key="7">
    <source>
        <dbReference type="EMBL" id="MEC0242486.1"/>
    </source>
</evidence>
<reference evidence="7 8" key="1">
    <citation type="submission" date="2023-03" db="EMBL/GenBank/DDBJ databases">
        <title>Bacillus Genome Sequencing.</title>
        <authorList>
            <person name="Dunlap C."/>
        </authorList>
    </citation>
    <scope>NUCLEOTIDE SEQUENCE [LARGE SCALE GENOMIC DNA]</scope>
    <source>
        <strain evidence="7 8">BD-525</strain>
    </source>
</reference>
<evidence type="ECO:0000259" key="6">
    <source>
        <dbReference type="Pfam" id="PF06925"/>
    </source>
</evidence>
<protein>
    <submittedName>
        <fullName evidence="7">Glycosyltransferase</fullName>
    </submittedName>
</protein>
<evidence type="ECO:0000256" key="2">
    <source>
        <dbReference type="ARBA" id="ARBA00006962"/>
    </source>
</evidence>
<dbReference type="InterPro" id="IPR009695">
    <property type="entry name" value="Diacylglyc_glucosyltr_N"/>
</dbReference>
<dbReference type="PANTHER" id="PTHR43025">
    <property type="entry name" value="MONOGALACTOSYLDIACYLGLYCEROL SYNTHASE"/>
    <property type="match status" value="1"/>
</dbReference>
<evidence type="ECO:0000256" key="1">
    <source>
        <dbReference type="ARBA" id="ARBA00004370"/>
    </source>
</evidence>
<comment type="similarity">
    <text evidence="2">Belongs to the glycosyltransferase 28 family.</text>
</comment>
<keyword evidence="4" id="KW-0808">Transferase</keyword>
<feature type="domain" description="Diacylglycerol glucosyltransferase N-terminal" evidence="6">
    <location>
        <begin position="19"/>
        <end position="183"/>
    </location>
</feature>
<dbReference type="Gene3D" id="3.40.50.2000">
    <property type="entry name" value="Glycogen Phosphorylase B"/>
    <property type="match status" value="1"/>
</dbReference>
<proteinExistence type="inferred from homology"/>
<gene>
    <name evidence="7" type="ORF">P4H66_21990</name>
</gene>
<dbReference type="SUPFAM" id="SSF53756">
    <property type="entry name" value="UDP-Glycosyltransferase/glycogen phosphorylase"/>
    <property type="match status" value="1"/>
</dbReference>